<accession>A0A1S4DHS1</accession>
<dbReference type="PaxDb" id="4097-A0A1S4DHS1"/>
<reference evidence="1" key="1">
    <citation type="submission" date="2025-08" db="UniProtKB">
        <authorList>
            <consortium name="RefSeq"/>
        </authorList>
    </citation>
    <scope>IDENTIFICATION</scope>
</reference>
<dbReference type="RefSeq" id="XP_016512925.1">
    <property type="nucleotide sequence ID" value="XM_016657439.1"/>
</dbReference>
<dbReference type="OrthoDB" id="1094981at2759"/>
<evidence type="ECO:0008006" key="2">
    <source>
        <dbReference type="Google" id="ProtNLM"/>
    </source>
</evidence>
<dbReference type="AlphaFoldDB" id="A0A1S4DHS1"/>
<evidence type="ECO:0000313" key="1">
    <source>
        <dbReference type="RefSeq" id="XP_016512925.1"/>
    </source>
</evidence>
<proteinExistence type="predicted"/>
<gene>
    <name evidence="1" type="primary">LOC107829973</name>
</gene>
<organism evidence="1">
    <name type="scientific">Nicotiana tabacum</name>
    <name type="common">Common tobacco</name>
    <dbReference type="NCBI Taxonomy" id="4097"/>
    <lineage>
        <taxon>Eukaryota</taxon>
        <taxon>Viridiplantae</taxon>
        <taxon>Streptophyta</taxon>
        <taxon>Embryophyta</taxon>
        <taxon>Tracheophyta</taxon>
        <taxon>Spermatophyta</taxon>
        <taxon>Magnoliopsida</taxon>
        <taxon>eudicotyledons</taxon>
        <taxon>Gunneridae</taxon>
        <taxon>Pentapetalae</taxon>
        <taxon>asterids</taxon>
        <taxon>lamiids</taxon>
        <taxon>Solanales</taxon>
        <taxon>Solanaceae</taxon>
        <taxon>Nicotianoideae</taxon>
        <taxon>Nicotianeae</taxon>
        <taxon>Nicotiana</taxon>
    </lineage>
</organism>
<sequence>MLTKTVNATRTDWARKLDDALWAYRIAFKNPIGRVTKLHELDEFRYHAFESTRLYKEKMKMIHDRNIIERNFKTEDTVLLYNSRLRLFSGKLKSRWSGPFCVVEIHPTGAVQIAANNDSRTFRVNDTD</sequence>
<protein>
    <recommendedName>
        <fullName evidence="2">Protein NYNRIN-like</fullName>
    </recommendedName>
</protein>
<name>A0A1S4DHS1_TOBAC</name>
<dbReference type="KEGG" id="nta:107829973"/>